<dbReference type="GO" id="GO:0003676">
    <property type="term" value="F:nucleic acid binding"/>
    <property type="evidence" value="ECO:0007669"/>
    <property type="project" value="InterPro"/>
</dbReference>
<evidence type="ECO:0000256" key="6">
    <source>
        <dbReference type="ARBA" id="ARBA00023268"/>
    </source>
</evidence>
<evidence type="ECO:0000313" key="9">
    <source>
        <dbReference type="EMBL" id="GBN21743.1"/>
    </source>
</evidence>
<dbReference type="InterPro" id="IPR036397">
    <property type="entry name" value="RNaseH_sf"/>
</dbReference>
<evidence type="ECO:0000256" key="3">
    <source>
        <dbReference type="ARBA" id="ARBA00022722"/>
    </source>
</evidence>
<keyword evidence="4" id="KW-0255">Endonuclease</keyword>
<evidence type="ECO:0000313" key="11">
    <source>
        <dbReference type="Proteomes" id="UP000499080"/>
    </source>
</evidence>
<dbReference type="FunFam" id="3.10.20.370:FF:000001">
    <property type="entry name" value="Retrovirus-related Pol polyprotein from transposon 17.6-like protein"/>
    <property type="match status" value="1"/>
</dbReference>
<dbReference type="PANTHER" id="PTHR37984">
    <property type="entry name" value="PROTEIN CBG26694"/>
    <property type="match status" value="1"/>
</dbReference>
<dbReference type="Pfam" id="PF00078">
    <property type="entry name" value="RVT_1"/>
    <property type="match status" value="1"/>
</dbReference>
<dbReference type="InterPro" id="IPR043128">
    <property type="entry name" value="Rev_trsase/Diguanyl_cyclase"/>
</dbReference>
<dbReference type="InterPro" id="IPR012337">
    <property type="entry name" value="RNaseH-like_sf"/>
</dbReference>
<dbReference type="EMBL" id="BGPR01121538">
    <property type="protein sequence ID" value="GBN21759.1"/>
    <property type="molecule type" value="Genomic_DNA"/>
</dbReference>
<dbReference type="InterPro" id="IPR041577">
    <property type="entry name" value="RT_RNaseH_2"/>
</dbReference>
<dbReference type="AlphaFoldDB" id="A0A4Y2M4V2"/>
<dbReference type="InterPro" id="IPR050951">
    <property type="entry name" value="Retrovirus_Pol_polyprotein"/>
</dbReference>
<dbReference type="OrthoDB" id="6463207at2759"/>
<evidence type="ECO:0000256" key="1">
    <source>
        <dbReference type="ARBA" id="ARBA00012493"/>
    </source>
</evidence>
<keyword evidence="11" id="KW-1185">Reference proteome</keyword>
<dbReference type="FunFam" id="3.30.420.10:FF:000032">
    <property type="entry name" value="Retrovirus-related Pol polyprotein from transposon 297-like Protein"/>
    <property type="match status" value="1"/>
</dbReference>
<dbReference type="EC" id="2.7.7.49" evidence="1"/>
<keyword evidence="4" id="KW-0378">Hydrolase</keyword>
<dbReference type="EMBL" id="BGPR01121534">
    <property type="protein sequence ID" value="GBN21743.1"/>
    <property type="molecule type" value="Genomic_DNA"/>
</dbReference>
<dbReference type="Pfam" id="PF00665">
    <property type="entry name" value="rve"/>
    <property type="match status" value="1"/>
</dbReference>
<name>A0A4Y2M4V2_ARAVE</name>
<organism evidence="10 11">
    <name type="scientific">Araneus ventricosus</name>
    <name type="common">Orbweaver spider</name>
    <name type="synonym">Epeira ventricosa</name>
    <dbReference type="NCBI Taxonomy" id="182803"/>
    <lineage>
        <taxon>Eukaryota</taxon>
        <taxon>Metazoa</taxon>
        <taxon>Ecdysozoa</taxon>
        <taxon>Arthropoda</taxon>
        <taxon>Chelicerata</taxon>
        <taxon>Arachnida</taxon>
        <taxon>Araneae</taxon>
        <taxon>Araneomorphae</taxon>
        <taxon>Entelegynae</taxon>
        <taxon>Araneoidea</taxon>
        <taxon>Araneidae</taxon>
        <taxon>Araneus</taxon>
    </lineage>
</organism>
<dbReference type="SUPFAM" id="SSF53098">
    <property type="entry name" value="Ribonuclease H-like"/>
    <property type="match status" value="1"/>
</dbReference>
<dbReference type="InterPro" id="IPR043502">
    <property type="entry name" value="DNA/RNA_pol_sf"/>
</dbReference>
<dbReference type="SUPFAM" id="SSF56672">
    <property type="entry name" value="DNA/RNA polymerases"/>
    <property type="match status" value="1"/>
</dbReference>
<dbReference type="Gene3D" id="3.30.420.10">
    <property type="entry name" value="Ribonuclease H-like superfamily/Ribonuclease H"/>
    <property type="match status" value="1"/>
</dbReference>
<keyword evidence="6" id="KW-0511">Multifunctional enzyme</keyword>
<dbReference type="PROSITE" id="PS50878">
    <property type="entry name" value="RT_POL"/>
    <property type="match status" value="1"/>
</dbReference>
<dbReference type="GO" id="GO:0003964">
    <property type="term" value="F:RNA-directed DNA polymerase activity"/>
    <property type="evidence" value="ECO:0007669"/>
    <property type="project" value="UniProtKB-KW"/>
</dbReference>
<dbReference type="PROSITE" id="PS50994">
    <property type="entry name" value="INTEGRASE"/>
    <property type="match status" value="1"/>
</dbReference>
<dbReference type="FunFam" id="3.30.70.270:FF:000020">
    <property type="entry name" value="Transposon Tf2-6 polyprotein-like Protein"/>
    <property type="match status" value="1"/>
</dbReference>
<evidence type="ECO:0000256" key="2">
    <source>
        <dbReference type="ARBA" id="ARBA00022695"/>
    </source>
</evidence>
<dbReference type="CDD" id="cd09274">
    <property type="entry name" value="RNase_HI_RT_Ty3"/>
    <property type="match status" value="1"/>
</dbReference>
<keyword evidence="3" id="KW-0540">Nuclease</keyword>
<feature type="domain" description="Reverse transcriptase" evidence="7">
    <location>
        <begin position="1"/>
        <end position="89"/>
    </location>
</feature>
<dbReference type="Proteomes" id="UP000499080">
    <property type="component" value="Unassembled WGS sequence"/>
</dbReference>
<dbReference type="PANTHER" id="PTHR37984:SF5">
    <property type="entry name" value="PROTEIN NYNRIN-LIKE"/>
    <property type="match status" value="1"/>
</dbReference>
<gene>
    <name evidence="10" type="primary">pol_2661</name>
    <name evidence="9" type="synonym">pol_4041</name>
    <name evidence="9" type="ORF">AVEN_63705_1</name>
    <name evidence="10" type="ORF">AVEN_80225_1</name>
</gene>
<dbReference type="GO" id="GO:0015074">
    <property type="term" value="P:DNA integration"/>
    <property type="evidence" value="ECO:0007669"/>
    <property type="project" value="InterPro"/>
</dbReference>
<dbReference type="InterPro" id="IPR000477">
    <property type="entry name" value="RT_dom"/>
</dbReference>
<proteinExistence type="predicted"/>
<keyword evidence="2" id="KW-0808">Transferase</keyword>
<protein>
    <recommendedName>
        <fullName evidence="1">RNA-directed DNA polymerase</fullName>
        <ecNumber evidence="1">2.7.7.49</ecNumber>
    </recommendedName>
</protein>
<evidence type="ECO:0000259" key="8">
    <source>
        <dbReference type="PROSITE" id="PS50994"/>
    </source>
</evidence>
<reference evidence="10 11" key="1">
    <citation type="journal article" date="2019" name="Sci. Rep.">
        <title>Orb-weaving spider Araneus ventricosus genome elucidates the spidroin gene catalogue.</title>
        <authorList>
            <person name="Kono N."/>
            <person name="Nakamura H."/>
            <person name="Ohtoshi R."/>
            <person name="Moran D.A.P."/>
            <person name="Shinohara A."/>
            <person name="Yoshida Y."/>
            <person name="Fujiwara M."/>
            <person name="Mori M."/>
            <person name="Tomita M."/>
            <person name="Arakawa K."/>
        </authorList>
    </citation>
    <scope>NUCLEOTIDE SEQUENCE [LARGE SCALE GENOMIC DNA]</scope>
</reference>
<comment type="caution">
    <text evidence="10">The sequence shown here is derived from an EMBL/GenBank/DDBJ whole genome shotgun (WGS) entry which is preliminary data.</text>
</comment>
<evidence type="ECO:0000256" key="4">
    <source>
        <dbReference type="ARBA" id="ARBA00022759"/>
    </source>
</evidence>
<sequence length="651" mass="74360">MCFGLRNAAQTFQRYLDSVIRDLDFCYAYLDDILVASPDEDSHKRDLESLFQCLSKHGLKPLPEKVETILNYPLPDTVDKLRRFLAIVHFYHRFIKNASAVQAPLFDLVKSNKRKDKSRIEWNESTLQTFEDCKQALSNAALLAFYDPSASLSLYTDASDIAIGAVLQRNSGRQSEPLAFFSRKLSDSEKNYNTFDRELLAIYSAIRHFRHMLEGREFTDHKPLVYLFHKSGDKHSPRQQRHSEYISQFTTTIRHVVGDANVVADALSRISEISIPGVDFQQMALAQATDEELQTLLKSNTGLKLQLLPIDNECALYCDTCTNRIRPYVPPEFRKRVFDAIHSLSHPGSFKLVDTQFTHVHIDVVGPLPPSKNNRYLLTSIDRFTRWVETVPIVDQAATTIAQAFLQEWVSCFGVPEVITTDRGTNFQSNLFHNLANLFGSYKNRSTAYNPKANGMIERVHRKIKAALMAHSTADWVGALPLVLLGIRFSIKLDIGASSVELVYGTSLRLPVEFFRQFKNATQTQTEFLAEFRRTMQQIRLVPAKSHPTSKVFVHPELLKCSHVFVRVDKVRRPLQQPYSGPHQVFKRTDKFFELDLNGKPTTVSMNRLKPAFFCQEPRDIHLGVIPDAPDKDFVTRSGRTSRQVIRFQAT</sequence>
<dbReference type="Gene3D" id="3.30.70.270">
    <property type="match status" value="2"/>
</dbReference>
<evidence type="ECO:0000259" key="7">
    <source>
        <dbReference type="PROSITE" id="PS50878"/>
    </source>
</evidence>
<dbReference type="GO" id="GO:0004519">
    <property type="term" value="F:endonuclease activity"/>
    <property type="evidence" value="ECO:0007669"/>
    <property type="project" value="UniProtKB-KW"/>
</dbReference>
<evidence type="ECO:0000313" key="10">
    <source>
        <dbReference type="EMBL" id="GBN21759.1"/>
    </source>
</evidence>
<dbReference type="InterPro" id="IPR001584">
    <property type="entry name" value="Integrase_cat-core"/>
</dbReference>
<evidence type="ECO:0000256" key="5">
    <source>
        <dbReference type="ARBA" id="ARBA00022918"/>
    </source>
</evidence>
<dbReference type="Pfam" id="PF17919">
    <property type="entry name" value="RT_RNaseH_2"/>
    <property type="match status" value="1"/>
</dbReference>
<dbReference type="GO" id="GO:0042575">
    <property type="term" value="C:DNA polymerase complex"/>
    <property type="evidence" value="ECO:0007669"/>
    <property type="project" value="UniProtKB-ARBA"/>
</dbReference>
<keyword evidence="5" id="KW-0695">RNA-directed DNA polymerase</keyword>
<feature type="domain" description="Integrase catalytic" evidence="8">
    <location>
        <begin position="343"/>
        <end position="519"/>
    </location>
</feature>
<accession>A0A4Y2M4V2</accession>
<keyword evidence="2" id="KW-0548">Nucleotidyltransferase</keyword>